<protein>
    <submittedName>
        <fullName evidence="5">Vinorine synthase-like isoform X1</fullName>
    </submittedName>
</protein>
<evidence type="ECO:0000256" key="2">
    <source>
        <dbReference type="ARBA" id="ARBA00022679"/>
    </source>
</evidence>
<comment type="similarity">
    <text evidence="1">Belongs to the plant acyltransferase family.</text>
</comment>
<organism evidence="4 5">
    <name type="scientific">Prunus avium</name>
    <name type="common">Cherry</name>
    <name type="synonym">Cerasus avium</name>
    <dbReference type="NCBI Taxonomy" id="42229"/>
    <lineage>
        <taxon>Eukaryota</taxon>
        <taxon>Viridiplantae</taxon>
        <taxon>Streptophyta</taxon>
        <taxon>Embryophyta</taxon>
        <taxon>Tracheophyta</taxon>
        <taxon>Spermatophyta</taxon>
        <taxon>Magnoliopsida</taxon>
        <taxon>eudicotyledons</taxon>
        <taxon>Gunneridae</taxon>
        <taxon>Pentapetalae</taxon>
        <taxon>rosids</taxon>
        <taxon>fabids</taxon>
        <taxon>Rosales</taxon>
        <taxon>Rosaceae</taxon>
        <taxon>Amygdaloideae</taxon>
        <taxon>Amygdaleae</taxon>
        <taxon>Prunus</taxon>
    </lineage>
</organism>
<gene>
    <name evidence="5" type="primary">LOC110772656</name>
</gene>
<accession>A0A6P5U0U5</accession>
<keyword evidence="3" id="KW-0012">Acyltransferase</keyword>
<reference evidence="5" key="1">
    <citation type="submission" date="2025-08" db="UniProtKB">
        <authorList>
            <consortium name="RefSeq"/>
        </authorList>
    </citation>
    <scope>IDENTIFICATION</scope>
</reference>
<evidence type="ECO:0000313" key="5">
    <source>
        <dbReference type="RefSeq" id="XP_021832805.1"/>
    </source>
</evidence>
<dbReference type="AlphaFoldDB" id="A0A6P5U0U5"/>
<proteinExistence type="inferred from homology"/>
<sequence>MKIEVEVITKETIKPSSPTPHHLHHHQLSFLDQLAPHAYVPFLYFYEFNSSTNITQISNLLKTSLSKVLIQYYPFAGRVRNNLFVHCKDQGIPFSEVQVKTHLLSDVITNPCLSELHKLLPFKLDEVTETALGVQLNVFECGGIAVGLCISHRIADARSCFTFVNNWAAASNCGQGNKNSIVGPDFSAASIFPPRNMDGYLGVPITNRHEIKTKKFVFDVSKVEALRSKYEQSIKISKTQKRPSKVEALSAFLWDIFVLSRPRERPQTLYAVVYIMDLRSRFKPPLPHHTFGNYYRAAMAAPALPTSEKHHGSVRQVIEEIEKIDSNYMRKFQEGYQEHLDFMKKRTEKAAKGELVTFTFSSVCKFPVYDADFGWGRPTWVSMTAMRISNQIVFMDTRNGDGIESYFSLKEEDMVKFEHNKEFTALLSSPIDLCCLISTAGGAIEMSFSGIIDTALNRGTTTLSSPIPEAVAAQVLMNVVNVAASAILWERHMPIAIAPHLK</sequence>
<dbReference type="RefSeq" id="XP_021832805.1">
    <property type="nucleotide sequence ID" value="XM_021977113.1"/>
</dbReference>
<dbReference type="Proteomes" id="UP000515124">
    <property type="component" value="Unplaced"/>
</dbReference>
<dbReference type="GeneID" id="110772656"/>
<name>A0A6P5U0U5_PRUAV</name>
<evidence type="ECO:0000313" key="4">
    <source>
        <dbReference type="Proteomes" id="UP000515124"/>
    </source>
</evidence>
<dbReference type="Gene3D" id="3.30.559.10">
    <property type="entry name" value="Chloramphenicol acetyltransferase-like domain"/>
    <property type="match status" value="2"/>
</dbReference>
<evidence type="ECO:0000256" key="1">
    <source>
        <dbReference type="ARBA" id="ARBA00009861"/>
    </source>
</evidence>
<dbReference type="KEGG" id="pavi:110772656"/>
<keyword evidence="4" id="KW-1185">Reference proteome</keyword>
<dbReference type="InterPro" id="IPR023213">
    <property type="entry name" value="CAT-like_dom_sf"/>
</dbReference>
<dbReference type="PANTHER" id="PTHR31623:SF46">
    <property type="entry name" value="VINORINE SYNTHASE-LIKE"/>
    <property type="match status" value="1"/>
</dbReference>
<dbReference type="Pfam" id="PF02458">
    <property type="entry name" value="Transferase"/>
    <property type="match status" value="1"/>
</dbReference>
<evidence type="ECO:0000256" key="3">
    <source>
        <dbReference type="ARBA" id="ARBA00023315"/>
    </source>
</evidence>
<keyword evidence="2" id="KW-0808">Transferase</keyword>
<dbReference type="PANTHER" id="PTHR31623">
    <property type="entry name" value="F21J9.9"/>
    <property type="match status" value="1"/>
</dbReference>
<dbReference type="GO" id="GO:0016746">
    <property type="term" value="F:acyltransferase activity"/>
    <property type="evidence" value="ECO:0007669"/>
    <property type="project" value="UniProtKB-KW"/>
</dbReference>